<dbReference type="AlphaFoldDB" id="A0A385DB49"/>
<name>A0A385DB49_9ACTN</name>
<reference evidence="1 2" key="1">
    <citation type="submission" date="2018-08" db="EMBL/GenBank/DDBJ databases">
        <authorList>
            <person name="Ferrada E.E."/>
            <person name="Latorre B.A."/>
        </authorList>
    </citation>
    <scope>NUCLEOTIDE SEQUENCE [LARGE SCALE GENOMIC DNA]</scope>
    <source>
        <strain evidence="1 2">VK-A60T</strain>
    </source>
</reference>
<dbReference type="Proteomes" id="UP000259636">
    <property type="component" value="Chromosome"/>
</dbReference>
<protein>
    <submittedName>
        <fullName evidence="1">Uncharacterized protein</fullName>
    </submittedName>
</protein>
<dbReference type="EMBL" id="CP031742">
    <property type="protein sequence ID" value="AXQ55663.1"/>
    <property type="molecule type" value="Genomic_DNA"/>
</dbReference>
<evidence type="ECO:0000313" key="2">
    <source>
        <dbReference type="Proteomes" id="UP000259636"/>
    </source>
</evidence>
<gene>
    <name evidence="1" type="ORF">D0C37_14295</name>
</gene>
<dbReference type="KEGG" id="sky:D0C37_14295"/>
<sequence>MVPEHDSRDVRRVTDGCPQLQQAPLLRLGVDDLAPARLDVDRELPFQEQQDVLQAGPEAVTADGEGISEIRGSFPPVDFL</sequence>
<evidence type="ECO:0000313" key="1">
    <source>
        <dbReference type="EMBL" id="AXQ55663.1"/>
    </source>
</evidence>
<accession>A0A385DB49</accession>
<proteinExistence type="predicted"/>
<organism evidence="1 2">
    <name type="scientific">Streptomyces koyangensis</name>
    <dbReference type="NCBI Taxonomy" id="188770"/>
    <lineage>
        <taxon>Bacteria</taxon>
        <taxon>Bacillati</taxon>
        <taxon>Actinomycetota</taxon>
        <taxon>Actinomycetes</taxon>
        <taxon>Kitasatosporales</taxon>
        <taxon>Streptomycetaceae</taxon>
        <taxon>Streptomyces</taxon>
        <taxon>Streptomyces aurantiacus group</taxon>
    </lineage>
</organism>